<evidence type="ECO:0000256" key="5">
    <source>
        <dbReference type="SAM" id="SignalP"/>
    </source>
</evidence>
<reference evidence="6 7" key="1">
    <citation type="submission" date="2020-04" db="EMBL/GenBank/DDBJ databases">
        <title>Rhodospirillaceae bacterium KN72 isolated from deep sea.</title>
        <authorList>
            <person name="Zhang D.-C."/>
        </authorList>
    </citation>
    <scope>NUCLEOTIDE SEQUENCE [LARGE SCALE GENOMIC DNA]</scope>
    <source>
        <strain evidence="6 7">KN72</strain>
    </source>
</reference>
<dbReference type="Proteomes" id="UP000539372">
    <property type="component" value="Unassembled WGS sequence"/>
</dbReference>
<comment type="subcellular location">
    <subcellularLocation>
        <location evidence="1">Cell envelope</location>
    </subcellularLocation>
</comment>
<evidence type="ECO:0000256" key="1">
    <source>
        <dbReference type="ARBA" id="ARBA00004196"/>
    </source>
</evidence>
<dbReference type="PROSITE" id="PS51257">
    <property type="entry name" value="PROKAR_LIPOPROTEIN"/>
    <property type="match status" value="1"/>
</dbReference>
<protein>
    <submittedName>
        <fullName evidence="6">TRAP transporter substrate-binding protein</fullName>
    </submittedName>
</protein>
<dbReference type="InterPro" id="IPR038404">
    <property type="entry name" value="TRAP_DctP_sf"/>
</dbReference>
<name>A0A7Y0HEA4_9PROT</name>
<keyword evidence="4 5" id="KW-0732">Signal</keyword>
<keyword evidence="7" id="KW-1185">Reference proteome</keyword>
<dbReference type="PANTHER" id="PTHR33376">
    <property type="match status" value="1"/>
</dbReference>
<dbReference type="AlphaFoldDB" id="A0A7Y0HEA4"/>
<comment type="similarity">
    <text evidence="2">Belongs to the bacterial solute-binding protein 7 family.</text>
</comment>
<evidence type="ECO:0000313" key="7">
    <source>
        <dbReference type="Proteomes" id="UP000539372"/>
    </source>
</evidence>
<dbReference type="NCBIfam" id="TIGR00787">
    <property type="entry name" value="dctP"/>
    <property type="match status" value="1"/>
</dbReference>
<dbReference type="PANTHER" id="PTHR33376:SF4">
    <property type="entry name" value="SIALIC ACID-BINDING PERIPLASMIC PROTEIN SIAP"/>
    <property type="match status" value="1"/>
</dbReference>
<dbReference type="PIRSF" id="PIRSF006470">
    <property type="entry name" value="DctB"/>
    <property type="match status" value="1"/>
</dbReference>
<feature type="chain" id="PRO_5031434392" evidence="5">
    <location>
        <begin position="24"/>
        <end position="329"/>
    </location>
</feature>
<feature type="signal peptide" evidence="5">
    <location>
        <begin position="1"/>
        <end position="23"/>
    </location>
</feature>
<proteinExistence type="inferred from homology"/>
<dbReference type="Pfam" id="PF03480">
    <property type="entry name" value="DctP"/>
    <property type="match status" value="1"/>
</dbReference>
<accession>A0A7Y0HEA4</accession>
<dbReference type="RefSeq" id="WP_169623615.1">
    <property type="nucleotide sequence ID" value="NZ_JABBNT010000001.1"/>
</dbReference>
<evidence type="ECO:0000256" key="3">
    <source>
        <dbReference type="ARBA" id="ARBA00022448"/>
    </source>
</evidence>
<keyword evidence="3" id="KW-0813">Transport</keyword>
<dbReference type="Gene3D" id="3.40.190.170">
    <property type="entry name" value="Bacterial extracellular solute-binding protein, family 7"/>
    <property type="match status" value="1"/>
</dbReference>
<dbReference type="GO" id="GO:0030288">
    <property type="term" value="C:outer membrane-bounded periplasmic space"/>
    <property type="evidence" value="ECO:0007669"/>
    <property type="project" value="InterPro"/>
</dbReference>
<organism evidence="6 7">
    <name type="scientific">Pacificispira spongiicola</name>
    <dbReference type="NCBI Taxonomy" id="2729598"/>
    <lineage>
        <taxon>Bacteria</taxon>
        <taxon>Pseudomonadati</taxon>
        <taxon>Pseudomonadota</taxon>
        <taxon>Alphaproteobacteria</taxon>
        <taxon>Rhodospirillales</taxon>
        <taxon>Rhodospirillaceae</taxon>
        <taxon>Pacificispira</taxon>
    </lineage>
</organism>
<dbReference type="EMBL" id="JABBNT010000001">
    <property type="protein sequence ID" value="NMM43328.1"/>
    <property type="molecule type" value="Genomic_DNA"/>
</dbReference>
<gene>
    <name evidence="6" type="ORF">HH303_02480</name>
</gene>
<evidence type="ECO:0000256" key="4">
    <source>
        <dbReference type="ARBA" id="ARBA00022729"/>
    </source>
</evidence>
<dbReference type="GO" id="GO:0055085">
    <property type="term" value="P:transmembrane transport"/>
    <property type="evidence" value="ECO:0007669"/>
    <property type="project" value="InterPro"/>
</dbReference>
<dbReference type="NCBIfam" id="NF037995">
    <property type="entry name" value="TRAP_S1"/>
    <property type="match status" value="1"/>
</dbReference>
<sequence>MRRILTAALACLFPLVAACSASAADMTIKMGHAASSKHIFHQGLEIFAKKVADKTDGRIAIEVYGDRQLGDDKALLEGLQIGLIDGALVSSPVLPLVLGAGGFDALQMPFAVKSYDQLSQVLTSPLGDELLATLDAKSIKGLGFIEAGLRHFLTSGDAVKSTADFKGLKTRIVPIPLHKATWETIGVNPIGMAYGEVYSALETKTIDAVEINLSSVQSESLYDSAKQVTLTGHYFWPGVIMMSDAIWSKLSDADKAAMVEAGKETTAEAYALAAEQEAGTIAFLKDNGVTISELSDLDTMKALTAPVIESWKGKDPLIGKFLDAYSAGM</sequence>
<comment type="caution">
    <text evidence="6">The sequence shown here is derived from an EMBL/GenBank/DDBJ whole genome shotgun (WGS) entry which is preliminary data.</text>
</comment>
<evidence type="ECO:0000256" key="2">
    <source>
        <dbReference type="ARBA" id="ARBA00009023"/>
    </source>
</evidence>
<evidence type="ECO:0000313" key="6">
    <source>
        <dbReference type="EMBL" id="NMM43328.1"/>
    </source>
</evidence>
<dbReference type="InterPro" id="IPR004682">
    <property type="entry name" value="TRAP_DctP"/>
</dbReference>
<dbReference type="InterPro" id="IPR018389">
    <property type="entry name" value="DctP_fam"/>
</dbReference>
<dbReference type="CDD" id="cd13603">
    <property type="entry name" value="PBP2_TRAP_Siap_TeaA_like"/>
    <property type="match status" value="1"/>
</dbReference>